<evidence type="ECO:0000259" key="1">
    <source>
        <dbReference type="Pfam" id="PF14588"/>
    </source>
</evidence>
<sequence length="156" mass="16633">MTSIDPEQRLQQLGLVLPTVTAPRGNFDAYVLDGNTLYLSGKGAPAREDMATVPKVGREISATEARDHAREVGLHLIATMKAALGDLSRVRRVVKVLGMVNATPDFMQHTEVINGCSDLLVEVFGDAGRHARSAVGVGSLPRGFAVEIEAVVSVKN</sequence>
<proteinExistence type="predicted"/>
<dbReference type="Gene3D" id="3.30.1330.40">
    <property type="entry name" value="RutC-like"/>
    <property type="match status" value="1"/>
</dbReference>
<evidence type="ECO:0000313" key="2">
    <source>
        <dbReference type="EMBL" id="MFC3937403.1"/>
    </source>
</evidence>
<name>A0ABV8DG51_9BURK</name>
<dbReference type="Proteomes" id="UP001595693">
    <property type="component" value="Unassembled WGS sequence"/>
</dbReference>
<keyword evidence="3" id="KW-1185">Reference proteome</keyword>
<dbReference type="PANTHER" id="PTHR43760:SF1">
    <property type="entry name" value="ENDORIBONUCLEASE L-PSP_CHORISMATE MUTASE-LIKE DOMAIN-CONTAINING PROTEIN"/>
    <property type="match status" value="1"/>
</dbReference>
<dbReference type="InterPro" id="IPR035959">
    <property type="entry name" value="RutC-like_sf"/>
</dbReference>
<dbReference type="InterPro" id="IPR013813">
    <property type="entry name" value="Endoribo_LPSP/chorism_mut-like"/>
</dbReference>
<dbReference type="RefSeq" id="WP_055398321.1">
    <property type="nucleotide sequence ID" value="NZ_JAMXAX010000050.1"/>
</dbReference>
<evidence type="ECO:0000313" key="3">
    <source>
        <dbReference type="Proteomes" id="UP001595693"/>
    </source>
</evidence>
<organism evidence="2 3">
    <name type="scientific">Acidovorax facilis</name>
    <dbReference type="NCBI Taxonomy" id="12917"/>
    <lineage>
        <taxon>Bacteria</taxon>
        <taxon>Pseudomonadati</taxon>
        <taxon>Pseudomonadota</taxon>
        <taxon>Betaproteobacteria</taxon>
        <taxon>Burkholderiales</taxon>
        <taxon>Comamonadaceae</taxon>
        <taxon>Acidovorax</taxon>
    </lineage>
</organism>
<gene>
    <name evidence="2" type="ORF">ACFOW3_22505</name>
</gene>
<dbReference type="EMBL" id="JBHSAJ010000066">
    <property type="protein sequence ID" value="MFC3937403.1"/>
    <property type="molecule type" value="Genomic_DNA"/>
</dbReference>
<dbReference type="PANTHER" id="PTHR43760">
    <property type="entry name" value="ENDORIBONUCLEASE-RELATED"/>
    <property type="match status" value="1"/>
</dbReference>
<protein>
    <submittedName>
        <fullName evidence="2">RidA family protein</fullName>
    </submittedName>
</protein>
<dbReference type="CDD" id="cd02199">
    <property type="entry name" value="YjgF_YER057c_UK114_like_1"/>
    <property type="match status" value="1"/>
</dbReference>
<comment type="caution">
    <text evidence="2">The sequence shown here is derived from an EMBL/GenBank/DDBJ whole genome shotgun (WGS) entry which is preliminary data.</text>
</comment>
<feature type="domain" description="Endoribonuclease L-PSP/chorismate mutase-like" evidence="1">
    <location>
        <begin position="7"/>
        <end position="133"/>
    </location>
</feature>
<dbReference type="Pfam" id="PF14588">
    <property type="entry name" value="YjgF_endoribonc"/>
    <property type="match status" value="1"/>
</dbReference>
<dbReference type="SUPFAM" id="SSF55298">
    <property type="entry name" value="YjgF-like"/>
    <property type="match status" value="1"/>
</dbReference>
<reference evidence="3" key="1">
    <citation type="journal article" date="2019" name="Int. J. Syst. Evol. Microbiol.">
        <title>The Global Catalogue of Microorganisms (GCM) 10K type strain sequencing project: providing services to taxonomists for standard genome sequencing and annotation.</title>
        <authorList>
            <consortium name="The Broad Institute Genomics Platform"/>
            <consortium name="The Broad Institute Genome Sequencing Center for Infectious Disease"/>
            <person name="Wu L."/>
            <person name="Ma J."/>
        </authorList>
    </citation>
    <scope>NUCLEOTIDE SEQUENCE [LARGE SCALE GENOMIC DNA]</scope>
    <source>
        <strain evidence="3">CCUG 2113</strain>
    </source>
</reference>
<accession>A0ABV8DG51</accession>